<sequence>MEIEKQYVHDVYSRLATHSAQTESNKKLRIWPNVKSFISDLPPGSIVIDVGCGQMKYHINNGFLLGSDTCPEVLRQVHKHPFTDLHLAHALQLPYSTLERRRKALAEIARCIKKRGRVLIYAWAFEQPNGSFTSQDVLVPWHLHENPSNGRLPLIKFHLDSTKEQRVIEGSLPIDVSSPQTSTATSSIFANLFEGILQRFWNTSRTRPPSVPNYFNPKGNRVARIVSGISNWSPALSRRLASLVVGVEEQLAAELSETILTEAVQEAMSTLQRVTFYRFYHVFKKTRKESDGEHVIKLGHNPRKRVFSRTAGEGELEELVAMVPSLRIISVQYDHANWCLLAEKCDPFSSQNEQPITI</sequence>
<protein>
    <submittedName>
        <fullName evidence="3">Putative methyltransferase KIAA1456</fullName>
    </submittedName>
</protein>
<accession>A0A0B2UZ48</accession>
<dbReference type="Proteomes" id="UP000031036">
    <property type="component" value="Unassembled WGS sequence"/>
</dbReference>
<evidence type="ECO:0000313" key="4">
    <source>
        <dbReference type="Proteomes" id="UP000031036"/>
    </source>
</evidence>
<name>A0A0B2UZ48_TOXCA</name>
<organism evidence="3 4">
    <name type="scientific">Toxocara canis</name>
    <name type="common">Canine roundworm</name>
    <dbReference type="NCBI Taxonomy" id="6265"/>
    <lineage>
        <taxon>Eukaryota</taxon>
        <taxon>Metazoa</taxon>
        <taxon>Ecdysozoa</taxon>
        <taxon>Nematoda</taxon>
        <taxon>Chromadorea</taxon>
        <taxon>Rhabditida</taxon>
        <taxon>Spirurina</taxon>
        <taxon>Ascaridomorpha</taxon>
        <taxon>Ascaridoidea</taxon>
        <taxon>Toxocaridae</taxon>
        <taxon>Toxocara</taxon>
    </lineage>
</organism>
<dbReference type="GO" id="GO:0005737">
    <property type="term" value="C:cytoplasm"/>
    <property type="evidence" value="ECO:0007669"/>
    <property type="project" value="TreeGrafter"/>
</dbReference>
<dbReference type="GO" id="GO:0000049">
    <property type="term" value="F:tRNA binding"/>
    <property type="evidence" value="ECO:0007669"/>
    <property type="project" value="TreeGrafter"/>
</dbReference>
<dbReference type="PANTHER" id="PTHR13069">
    <property type="entry name" value="ALKYLATED DNA REPAIR PROTEIN ALKB HOMOLOG 8"/>
    <property type="match status" value="1"/>
</dbReference>
<dbReference type="PANTHER" id="PTHR13069:SF34">
    <property type="entry name" value="METHYLTRANSFERASE TYPE 11 DOMAIN-CONTAINING PROTEIN"/>
    <property type="match status" value="1"/>
</dbReference>
<keyword evidence="2 3" id="KW-0808">Transferase</keyword>
<dbReference type="Gene3D" id="3.40.50.150">
    <property type="entry name" value="Vaccinia Virus protein VP39"/>
    <property type="match status" value="1"/>
</dbReference>
<keyword evidence="4" id="KW-1185">Reference proteome</keyword>
<dbReference type="InterPro" id="IPR051422">
    <property type="entry name" value="AlkB_tRNA_MeTrf/Diox"/>
</dbReference>
<dbReference type="InterPro" id="IPR029063">
    <property type="entry name" value="SAM-dependent_MTases_sf"/>
</dbReference>
<dbReference type="STRING" id="6265.A0A0B2UZ48"/>
<dbReference type="AlphaFoldDB" id="A0A0B2UZ48"/>
<comment type="caution">
    <text evidence="3">The sequence shown here is derived from an EMBL/GenBank/DDBJ whole genome shotgun (WGS) entry which is preliminary data.</text>
</comment>
<dbReference type="OrthoDB" id="271595at2759"/>
<gene>
    <name evidence="3" type="ORF">Tcan_06636</name>
</gene>
<evidence type="ECO:0000256" key="2">
    <source>
        <dbReference type="ARBA" id="ARBA00022679"/>
    </source>
</evidence>
<dbReference type="GO" id="GO:0002098">
    <property type="term" value="P:tRNA wobble uridine modification"/>
    <property type="evidence" value="ECO:0007669"/>
    <property type="project" value="TreeGrafter"/>
</dbReference>
<dbReference type="GO" id="GO:0106335">
    <property type="term" value="F:tRNA (5-carboxymethyluridine(34)-5-O)-methyltransferase activity"/>
    <property type="evidence" value="ECO:0007669"/>
    <property type="project" value="TreeGrafter"/>
</dbReference>
<evidence type="ECO:0000313" key="3">
    <source>
        <dbReference type="EMBL" id="KHN74145.1"/>
    </source>
</evidence>
<dbReference type="GO" id="GO:0030488">
    <property type="term" value="P:tRNA methylation"/>
    <property type="evidence" value="ECO:0007669"/>
    <property type="project" value="TreeGrafter"/>
</dbReference>
<reference evidence="3 4" key="1">
    <citation type="submission" date="2014-11" db="EMBL/GenBank/DDBJ databases">
        <title>Genetic blueprint of the zoonotic pathogen Toxocara canis.</title>
        <authorList>
            <person name="Zhu X.-Q."/>
            <person name="Korhonen P.K."/>
            <person name="Cai H."/>
            <person name="Young N.D."/>
            <person name="Nejsum P."/>
            <person name="von Samson-Himmelstjerna G."/>
            <person name="Boag P.R."/>
            <person name="Tan P."/>
            <person name="Li Q."/>
            <person name="Min J."/>
            <person name="Yang Y."/>
            <person name="Wang X."/>
            <person name="Fang X."/>
            <person name="Hall R.S."/>
            <person name="Hofmann A."/>
            <person name="Sternberg P.W."/>
            <person name="Jex A.R."/>
            <person name="Gasser R.B."/>
        </authorList>
    </citation>
    <scope>NUCLEOTIDE SEQUENCE [LARGE SCALE GENOMIC DNA]</scope>
    <source>
        <strain evidence="3">PN_DK_2014</strain>
    </source>
</reference>
<dbReference type="SUPFAM" id="SSF53335">
    <property type="entry name" value="S-adenosyl-L-methionine-dependent methyltransferases"/>
    <property type="match status" value="1"/>
</dbReference>
<keyword evidence="1 3" id="KW-0489">Methyltransferase</keyword>
<evidence type="ECO:0000256" key="1">
    <source>
        <dbReference type="ARBA" id="ARBA00022603"/>
    </source>
</evidence>
<dbReference type="EMBL" id="JPKZ01002967">
    <property type="protein sequence ID" value="KHN74145.1"/>
    <property type="molecule type" value="Genomic_DNA"/>
</dbReference>
<dbReference type="GO" id="GO:0005634">
    <property type="term" value="C:nucleus"/>
    <property type="evidence" value="ECO:0007669"/>
    <property type="project" value="TreeGrafter"/>
</dbReference>
<proteinExistence type="predicted"/>
<dbReference type="OMA" id="NHVEELH"/>